<sequence length="294" mass="33614">MDIKQLQYFAEVAKQKSFTRAAEVLHVSQPSISKMLKSLETELDVILLDRTERKIELTDAGQLVFEYAQRVLHIMGDLTASIEELRQVERGFVKLGLLPTVGAFLLPAAIAGFKKRYPHIELEMREYSARPLEVQVEQGHIDIGLTVLPVDEGRFEAIPLRSEEMVAIVHQEHWLYGRESVDLKELEDESFVLFTEEYAMHDVVRQACLRAGFEPKVAYMSSLWDFVGEMVAAQMGISLVPRSVAERLNKGRLHVVALSWPPIDWTYALICRKDRYLSHAARAFIGFVREHAYV</sequence>
<dbReference type="GO" id="GO:0003700">
    <property type="term" value="F:DNA-binding transcription factor activity"/>
    <property type="evidence" value="ECO:0007669"/>
    <property type="project" value="InterPro"/>
</dbReference>
<dbReference type="CDD" id="cd08438">
    <property type="entry name" value="PBP2_CidR"/>
    <property type="match status" value="1"/>
</dbReference>
<dbReference type="Pfam" id="PF03466">
    <property type="entry name" value="LysR_substrate"/>
    <property type="match status" value="1"/>
</dbReference>
<dbReference type="InterPro" id="IPR036390">
    <property type="entry name" value="WH_DNA-bd_sf"/>
</dbReference>
<dbReference type="SUPFAM" id="SSF53850">
    <property type="entry name" value="Periplasmic binding protein-like II"/>
    <property type="match status" value="1"/>
</dbReference>
<evidence type="ECO:0000256" key="4">
    <source>
        <dbReference type="ARBA" id="ARBA00023163"/>
    </source>
</evidence>
<evidence type="ECO:0000256" key="1">
    <source>
        <dbReference type="ARBA" id="ARBA00009437"/>
    </source>
</evidence>
<comment type="caution">
    <text evidence="6">The sequence shown here is derived from an EMBL/GenBank/DDBJ whole genome shotgun (WGS) entry which is preliminary data.</text>
</comment>
<dbReference type="GO" id="GO:0005829">
    <property type="term" value="C:cytosol"/>
    <property type="evidence" value="ECO:0007669"/>
    <property type="project" value="TreeGrafter"/>
</dbReference>
<dbReference type="PRINTS" id="PR00039">
    <property type="entry name" value="HTHLYSR"/>
</dbReference>
<reference evidence="6 7" key="1">
    <citation type="submission" date="2013-03" db="EMBL/GenBank/DDBJ databases">
        <title>Assembly of a new bacterial strain Brevibacillus borstelensis AK1.</title>
        <authorList>
            <person name="Rajan I."/>
            <person name="PoliReddy D."/>
            <person name="Sugumar T."/>
            <person name="Rathinam K."/>
            <person name="Alqarawi S."/>
            <person name="Khalil A.B."/>
            <person name="Sivakumar N."/>
        </authorList>
    </citation>
    <scope>NUCLEOTIDE SEQUENCE [LARGE SCALE GENOMIC DNA]</scope>
    <source>
        <strain evidence="6 7">AK1</strain>
    </source>
</reference>
<dbReference type="RefSeq" id="WP_003389246.1">
    <property type="nucleotide sequence ID" value="NZ_APBN01000006.1"/>
</dbReference>
<evidence type="ECO:0000259" key="5">
    <source>
        <dbReference type="PROSITE" id="PS50931"/>
    </source>
</evidence>
<dbReference type="FunFam" id="1.10.10.10:FF:000001">
    <property type="entry name" value="LysR family transcriptional regulator"/>
    <property type="match status" value="1"/>
</dbReference>
<dbReference type="PANTHER" id="PTHR30419">
    <property type="entry name" value="HTH-TYPE TRANSCRIPTIONAL REGULATOR YBHD"/>
    <property type="match status" value="1"/>
</dbReference>
<evidence type="ECO:0000313" key="7">
    <source>
        <dbReference type="Proteomes" id="UP000012081"/>
    </source>
</evidence>
<dbReference type="InterPro" id="IPR036388">
    <property type="entry name" value="WH-like_DNA-bd_sf"/>
</dbReference>
<dbReference type="InterPro" id="IPR005119">
    <property type="entry name" value="LysR_subst-bd"/>
</dbReference>
<keyword evidence="7" id="KW-1185">Reference proteome</keyword>
<dbReference type="Proteomes" id="UP000012081">
    <property type="component" value="Unassembled WGS sequence"/>
</dbReference>
<dbReference type="SUPFAM" id="SSF46785">
    <property type="entry name" value="Winged helix' DNA-binding domain"/>
    <property type="match status" value="1"/>
</dbReference>
<dbReference type="EMBL" id="APBN01000006">
    <property type="protein sequence ID" value="EMT51682.1"/>
    <property type="molecule type" value="Genomic_DNA"/>
</dbReference>
<dbReference type="InterPro" id="IPR050950">
    <property type="entry name" value="HTH-type_LysR_regulators"/>
</dbReference>
<name>M8DE62_9BACL</name>
<accession>M8DE62</accession>
<dbReference type="InterPro" id="IPR000847">
    <property type="entry name" value="LysR_HTH_N"/>
</dbReference>
<dbReference type="OrthoDB" id="9803735at2"/>
<feature type="domain" description="HTH lysR-type" evidence="5">
    <location>
        <begin position="1"/>
        <end position="58"/>
    </location>
</feature>
<keyword evidence="2" id="KW-0805">Transcription regulation</keyword>
<evidence type="ECO:0000313" key="6">
    <source>
        <dbReference type="EMBL" id="EMT51682.1"/>
    </source>
</evidence>
<keyword evidence="3" id="KW-0238">DNA-binding</keyword>
<dbReference type="Gene3D" id="3.40.190.290">
    <property type="match status" value="1"/>
</dbReference>
<evidence type="ECO:0000256" key="3">
    <source>
        <dbReference type="ARBA" id="ARBA00023125"/>
    </source>
</evidence>
<dbReference type="PATRIC" id="fig|1300222.3.peg.3157"/>
<dbReference type="AlphaFoldDB" id="M8DE62"/>
<dbReference type="GO" id="GO:0003677">
    <property type="term" value="F:DNA binding"/>
    <property type="evidence" value="ECO:0007669"/>
    <property type="project" value="UniProtKB-KW"/>
</dbReference>
<comment type="similarity">
    <text evidence="1">Belongs to the LysR transcriptional regulatory family.</text>
</comment>
<dbReference type="PROSITE" id="PS50931">
    <property type="entry name" value="HTH_LYSR"/>
    <property type="match status" value="1"/>
</dbReference>
<organism evidence="6 7">
    <name type="scientific">Brevibacillus borstelensis AK1</name>
    <dbReference type="NCBI Taxonomy" id="1300222"/>
    <lineage>
        <taxon>Bacteria</taxon>
        <taxon>Bacillati</taxon>
        <taxon>Bacillota</taxon>
        <taxon>Bacilli</taxon>
        <taxon>Bacillales</taxon>
        <taxon>Paenibacillaceae</taxon>
        <taxon>Brevibacillus</taxon>
    </lineage>
</organism>
<keyword evidence="4" id="KW-0804">Transcription</keyword>
<evidence type="ECO:0000256" key="2">
    <source>
        <dbReference type="ARBA" id="ARBA00023015"/>
    </source>
</evidence>
<protein>
    <submittedName>
        <fullName evidence="6">Transcriptional regulator</fullName>
    </submittedName>
</protein>
<dbReference type="Gene3D" id="1.10.10.10">
    <property type="entry name" value="Winged helix-like DNA-binding domain superfamily/Winged helix DNA-binding domain"/>
    <property type="match status" value="1"/>
</dbReference>
<dbReference type="Pfam" id="PF00126">
    <property type="entry name" value="HTH_1"/>
    <property type="match status" value="1"/>
</dbReference>
<dbReference type="PANTHER" id="PTHR30419:SF8">
    <property type="entry name" value="NITROGEN ASSIMILATION TRANSCRIPTIONAL ACTIVATOR-RELATED"/>
    <property type="match status" value="1"/>
</dbReference>
<dbReference type="STRING" id="1300222.I532_15106"/>
<proteinExistence type="inferred from homology"/>
<gene>
    <name evidence="6" type="ORF">I532_15106</name>
</gene>